<evidence type="ECO:0000313" key="2">
    <source>
        <dbReference type="EMBL" id="KAH0813463.1"/>
    </source>
</evidence>
<dbReference type="InterPro" id="IPR000477">
    <property type="entry name" value="RT_dom"/>
</dbReference>
<evidence type="ECO:0000259" key="1">
    <source>
        <dbReference type="PROSITE" id="PS50878"/>
    </source>
</evidence>
<dbReference type="InterPro" id="IPR043502">
    <property type="entry name" value="DNA/RNA_pol_sf"/>
</dbReference>
<name>A0A8J6HFH1_TENMO</name>
<protein>
    <recommendedName>
        <fullName evidence="1">Reverse transcriptase domain-containing protein</fullName>
    </recommendedName>
</protein>
<dbReference type="InterPro" id="IPR043128">
    <property type="entry name" value="Rev_trsase/Diguanyl_cyclase"/>
</dbReference>
<gene>
    <name evidence="2" type="ORF">GEV33_009329</name>
</gene>
<dbReference type="PROSITE" id="PS50878">
    <property type="entry name" value="RT_POL"/>
    <property type="match status" value="1"/>
</dbReference>
<reference evidence="2" key="2">
    <citation type="submission" date="2021-08" db="EMBL/GenBank/DDBJ databases">
        <authorList>
            <person name="Eriksson T."/>
        </authorList>
    </citation>
    <scope>NUCLEOTIDE SEQUENCE</scope>
    <source>
        <strain evidence="2">Stoneville</strain>
        <tissue evidence="2">Whole head</tissue>
    </source>
</reference>
<accession>A0A8J6HFH1</accession>
<dbReference type="GO" id="GO:0071897">
    <property type="term" value="P:DNA biosynthetic process"/>
    <property type="evidence" value="ECO:0007669"/>
    <property type="project" value="UniProtKB-ARBA"/>
</dbReference>
<comment type="caution">
    <text evidence="2">The sequence shown here is derived from an EMBL/GenBank/DDBJ whole genome shotgun (WGS) entry which is preliminary data.</text>
</comment>
<dbReference type="AlphaFoldDB" id="A0A8J6HFH1"/>
<keyword evidence="3" id="KW-1185">Reference proteome</keyword>
<dbReference type="SUPFAM" id="SSF56672">
    <property type="entry name" value="DNA/RNA polymerases"/>
    <property type="match status" value="1"/>
</dbReference>
<evidence type="ECO:0000313" key="3">
    <source>
        <dbReference type="Proteomes" id="UP000719412"/>
    </source>
</evidence>
<proteinExistence type="predicted"/>
<feature type="domain" description="Reverse transcriptase" evidence="1">
    <location>
        <begin position="1"/>
        <end position="132"/>
    </location>
</feature>
<sequence>MASSRVAPLSLRQKGVPGYLLATLKSYLTDRTVTYRDGSVEVSKACTKGCPQGSVLGPTLWNSVLDMYLDSELLPNTETIAYADDIAIVVRARTRQELRDHIRESVERVMKVRLGDSKVGIVSEMKYLGVIVDRKLNFHTHVRAVCERARKIVLALRRKVHVTWDVPVGRSLHAIYKCGILPIVAYASEVWAHRLRVSRVRRMLLSLGGAVGRMICGGYNSVSNEAAGGGIRKLKTPEREYLHIMTLDRWQSRWDDSRGAPVTHSFFLNVPEAPRTEFTRLSTQVLSGHGPFVTHLHRIGKSNTGDCPTCGTLDDPIHRILECSTFDAERDELRVALGGIPDLERIPHIPLELLHGFAREP</sequence>
<dbReference type="Gene3D" id="3.30.70.270">
    <property type="match status" value="1"/>
</dbReference>
<organism evidence="2 3">
    <name type="scientific">Tenebrio molitor</name>
    <name type="common">Yellow mealworm beetle</name>
    <dbReference type="NCBI Taxonomy" id="7067"/>
    <lineage>
        <taxon>Eukaryota</taxon>
        <taxon>Metazoa</taxon>
        <taxon>Ecdysozoa</taxon>
        <taxon>Arthropoda</taxon>
        <taxon>Hexapoda</taxon>
        <taxon>Insecta</taxon>
        <taxon>Pterygota</taxon>
        <taxon>Neoptera</taxon>
        <taxon>Endopterygota</taxon>
        <taxon>Coleoptera</taxon>
        <taxon>Polyphaga</taxon>
        <taxon>Cucujiformia</taxon>
        <taxon>Tenebrionidae</taxon>
        <taxon>Tenebrio</taxon>
    </lineage>
</organism>
<dbReference type="EMBL" id="JABDTM020025252">
    <property type="protein sequence ID" value="KAH0813463.1"/>
    <property type="molecule type" value="Genomic_DNA"/>
</dbReference>
<dbReference type="Pfam" id="PF00078">
    <property type="entry name" value="RVT_1"/>
    <property type="match status" value="1"/>
</dbReference>
<reference evidence="2" key="1">
    <citation type="journal article" date="2020" name="J Insects Food Feed">
        <title>The yellow mealworm (Tenebrio molitor) genome: a resource for the emerging insects as food and feed industry.</title>
        <authorList>
            <person name="Eriksson T."/>
            <person name="Andere A."/>
            <person name="Kelstrup H."/>
            <person name="Emery V."/>
            <person name="Picard C."/>
        </authorList>
    </citation>
    <scope>NUCLEOTIDE SEQUENCE</scope>
    <source>
        <strain evidence="2">Stoneville</strain>
        <tissue evidence="2">Whole head</tissue>
    </source>
</reference>
<dbReference type="PANTHER" id="PTHR33332">
    <property type="entry name" value="REVERSE TRANSCRIPTASE DOMAIN-CONTAINING PROTEIN"/>
    <property type="match status" value="1"/>
</dbReference>
<dbReference type="Proteomes" id="UP000719412">
    <property type="component" value="Unassembled WGS sequence"/>
</dbReference>